<reference evidence="1 2" key="1">
    <citation type="submission" date="2020-03" db="EMBL/GenBank/DDBJ databases">
        <authorList>
            <person name="Grabski M.Z."/>
        </authorList>
    </citation>
    <scope>NUCLEOTIDE SEQUENCE [LARGE SCALE GENOMIC DNA]</scope>
    <source>
        <strain evidence="2">vB_Sen_I1</strain>
    </source>
</reference>
<dbReference type="Proteomes" id="UP000516571">
    <property type="component" value="Segment"/>
</dbReference>
<sequence>MGYYSVGIPFLHFKIPFTNSIRLCILYSLIGRTSPIIERKQEKLVLYMGCERFYGSTKANNKRYKY</sequence>
<proteinExistence type="predicted"/>
<evidence type="ECO:0000313" key="1">
    <source>
        <dbReference type="EMBL" id="QJA17827.1"/>
    </source>
</evidence>
<accession>A0A7L5CHM4</accession>
<keyword evidence="2" id="KW-1185">Reference proteome</keyword>
<dbReference type="EMBL" id="MT233524">
    <property type="protein sequence ID" value="QJA17827.1"/>
    <property type="molecule type" value="Genomic_DNA"/>
</dbReference>
<evidence type="ECO:0000313" key="2">
    <source>
        <dbReference type="Proteomes" id="UP000516571"/>
    </source>
</evidence>
<name>A0A7L5CHM4_9CAUD</name>
<organism evidence="1 2">
    <name type="scientific">Salmonella phage vB_Sen_I1</name>
    <dbReference type="NCBI Taxonomy" id="2723910"/>
    <lineage>
        <taxon>Viruses</taxon>
        <taxon>Duplodnaviria</taxon>
        <taxon>Heunggongvirae</taxon>
        <taxon>Uroviricota</taxon>
        <taxon>Caudoviricetes</taxon>
        <taxon>Demerecviridae</taxon>
        <taxon>Markadamsvirinae</taxon>
        <taxon>Tequintavirus</taxon>
        <taxon>Tequintavirus tvI1</taxon>
    </lineage>
</organism>
<gene>
    <name evidence="1" type="ORF">vBSenI1_66</name>
</gene>
<protein>
    <submittedName>
        <fullName evidence="1">Uncharacterized protein</fullName>
    </submittedName>
</protein>